<accession>A0A150G8Z3</accession>
<dbReference type="AlphaFoldDB" id="A0A150G8Z3"/>
<evidence type="ECO:0000313" key="3">
    <source>
        <dbReference type="Proteomes" id="UP000075714"/>
    </source>
</evidence>
<feature type="region of interest" description="Disordered" evidence="1">
    <location>
        <begin position="42"/>
        <end position="65"/>
    </location>
</feature>
<evidence type="ECO:0000256" key="1">
    <source>
        <dbReference type="SAM" id="MobiDB-lite"/>
    </source>
</evidence>
<proteinExistence type="predicted"/>
<name>A0A150G8Z3_GONPE</name>
<gene>
    <name evidence="2" type="ORF">GPECTOR_45g182</name>
</gene>
<evidence type="ECO:0000313" key="2">
    <source>
        <dbReference type="EMBL" id="KXZ46312.1"/>
    </source>
</evidence>
<reference evidence="3" key="1">
    <citation type="journal article" date="2016" name="Nat. Commun.">
        <title>The Gonium pectorale genome demonstrates co-option of cell cycle regulation during the evolution of multicellularity.</title>
        <authorList>
            <person name="Hanschen E.R."/>
            <person name="Marriage T.N."/>
            <person name="Ferris P.J."/>
            <person name="Hamaji T."/>
            <person name="Toyoda A."/>
            <person name="Fujiyama A."/>
            <person name="Neme R."/>
            <person name="Noguchi H."/>
            <person name="Minakuchi Y."/>
            <person name="Suzuki M."/>
            <person name="Kawai-Toyooka H."/>
            <person name="Smith D.R."/>
            <person name="Sparks H."/>
            <person name="Anderson J."/>
            <person name="Bakaric R."/>
            <person name="Luria V."/>
            <person name="Karger A."/>
            <person name="Kirschner M.W."/>
            <person name="Durand P.M."/>
            <person name="Michod R.E."/>
            <person name="Nozaki H."/>
            <person name="Olson B.J."/>
        </authorList>
    </citation>
    <scope>NUCLEOTIDE SEQUENCE [LARGE SCALE GENOMIC DNA]</scope>
    <source>
        <strain evidence="3">NIES-2863</strain>
    </source>
</reference>
<feature type="region of interest" description="Disordered" evidence="1">
    <location>
        <begin position="263"/>
        <end position="288"/>
    </location>
</feature>
<comment type="caution">
    <text evidence="2">The sequence shown here is derived from an EMBL/GenBank/DDBJ whole genome shotgun (WGS) entry which is preliminary data.</text>
</comment>
<dbReference type="Proteomes" id="UP000075714">
    <property type="component" value="Unassembled WGS sequence"/>
</dbReference>
<keyword evidence="3" id="KW-1185">Reference proteome</keyword>
<feature type="compositionally biased region" description="Low complexity" evidence="1">
    <location>
        <begin position="263"/>
        <end position="275"/>
    </location>
</feature>
<dbReference type="EMBL" id="LSYV01000046">
    <property type="protein sequence ID" value="KXZ46312.1"/>
    <property type="molecule type" value="Genomic_DNA"/>
</dbReference>
<organism evidence="2 3">
    <name type="scientific">Gonium pectorale</name>
    <name type="common">Green alga</name>
    <dbReference type="NCBI Taxonomy" id="33097"/>
    <lineage>
        <taxon>Eukaryota</taxon>
        <taxon>Viridiplantae</taxon>
        <taxon>Chlorophyta</taxon>
        <taxon>core chlorophytes</taxon>
        <taxon>Chlorophyceae</taxon>
        <taxon>CS clade</taxon>
        <taxon>Chlamydomonadales</taxon>
        <taxon>Volvocaceae</taxon>
        <taxon>Gonium</taxon>
    </lineage>
</organism>
<sequence>MLPGVLVVLNEPRQGSKLTGGLSYAFRTPHLGAAGEVTEALFGPEPGAGLRPPAPARDAARPRRPTTTLERFWDECSYGVVQMKRRDSLVLGLTLPCGGLRANGATWSAGGGGAGGAGGGNGGAGGGGSCGDDELWGFMEYAVNHTTQVLGLDLSPYLRRVLLLPPATRAGSGAAAAASSTAGGGNGTSVSAGGGNGASAGGPLCRGWQQRGSLGCDGGRGCDIWIQEADPSRLLQAAITQLGASMGLRHAAAQEAAAEAGAGAEAGAASSSSGSWPPTDPSCPMGAQGPAAGFSCDGLYDDQDPDCNPAAAAAGGRRRNDL</sequence>
<dbReference type="OrthoDB" id="539336at2759"/>
<protein>
    <submittedName>
        <fullName evidence="2">Uncharacterized protein</fullName>
    </submittedName>
</protein>